<dbReference type="PATRIC" id="fig|1398.22.peg.8"/>
<comment type="caution">
    <text evidence="1">The sequence shown here is derived from an EMBL/GenBank/DDBJ whole genome shotgun (WGS) entry which is preliminary data.</text>
</comment>
<accession>A0A133L3S2</accession>
<sequence>MDEPIQWRGNQVPRPLFELFLYLNTIRPRTIIQLYVGRLSTAAYFGQWRLMIN</sequence>
<dbReference type="AlphaFoldDB" id="A0A133L3S2"/>
<gene>
    <name evidence="1" type="ORF">HMPREF3213_00009</name>
</gene>
<reference evidence="2" key="1">
    <citation type="submission" date="2016-01" db="EMBL/GenBank/DDBJ databases">
        <authorList>
            <person name="Mitreva M."/>
            <person name="Pepin K.H."/>
            <person name="Mihindukulasuriya K.A."/>
            <person name="Fulton R."/>
            <person name="Fronick C."/>
            <person name="O'Laughlin M."/>
            <person name="Miner T."/>
            <person name="Herter B."/>
            <person name="Rosa B.A."/>
            <person name="Cordes M."/>
            <person name="Tomlinson C."/>
            <person name="Wollam A."/>
            <person name="Palsikar V.B."/>
            <person name="Mardis E.R."/>
            <person name="Wilson R.K."/>
        </authorList>
    </citation>
    <scope>NUCLEOTIDE SEQUENCE [LARGE SCALE GENOMIC DNA]</scope>
    <source>
        <strain evidence="2">GED7749B</strain>
    </source>
</reference>
<dbReference type="Proteomes" id="UP000070376">
    <property type="component" value="Unassembled WGS sequence"/>
</dbReference>
<name>A0A133L3S2_HEYCO</name>
<dbReference type="EMBL" id="LRPN01000001">
    <property type="protein sequence ID" value="KWZ86484.1"/>
    <property type="molecule type" value="Genomic_DNA"/>
</dbReference>
<proteinExistence type="predicted"/>
<evidence type="ECO:0000313" key="1">
    <source>
        <dbReference type="EMBL" id="KWZ86484.1"/>
    </source>
</evidence>
<evidence type="ECO:0000313" key="2">
    <source>
        <dbReference type="Proteomes" id="UP000070376"/>
    </source>
</evidence>
<organism evidence="1 2">
    <name type="scientific">Heyndrickxia coagulans</name>
    <name type="common">Weizmannia coagulans</name>
    <dbReference type="NCBI Taxonomy" id="1398"/>
    <lineage>
        <taxon>Bacteria</taxon>
        <taxon>Bacillati</taxon>
        <taxon>Bacillota</taxon>
        <taxon>Bacilli</taxon>
        <taxon>Bacillales</taxon>
        <taxon>Bacillaceae</taxon>
        <taxon>Heyndrickxia</taxon>
    </lineage>
</organism>
<protein>
    <submittedName>
        <fullName evidence="1">Uncharacterized protein</fullName>
    </submittedName>
</protein>